<sequence>MLRRCSFSVSPEPKCFLVSLCAIRMALDRYRTLQLVIEHFEAFAKEHVGKFVNPSLSSAKSYQAHL</sequence>
<dbReference type="Proteomes" id="UP001378592">
    <property type="component" value="Unassembled WGS sequence"/>
</dbReference>
<accession>A0AAN9Z2R4</accession>
<dbReference type="EMBL" id="JAZDUA010000348">
    <property type="protein sequence ID" value="KAK7794091.1"/>
    <property type="molecule type" value="Genomic_DNA"/>
</dbReference>
<proteinExistence type="predicted"/>
<evidence type="ECO:0000313" key="2">
    <source>
        <dbReference type="Proteomes" id="UP001378592"/>
    </source>
</evidence>
<name>A0AAN9Z2R4_9ORTH</name>
<reference evidence="1 2" key="1">
    <citation type="submission" date="2024-03" db="EMBL/GenBank/DDBJ databases">
        <title>The genome assembly and annotation of the cricket Gryllus longicercus Weissman &amp; Gray.</title>
        <authorList>
            <person name="Szrajer S."/>
            <person name="Gray D."/>
            <person name="Ylla G."/>
        </authorList>
    </citation>
    <scope>NUCLEOTIDE SEQUENCE [LARGE SCALE GENOMIC DNA]</scope>
    <source>
        <strain evidence="1">DAG 2021-001</strain>
        <tissue evidence="1">Whole body minus gut</tissue>
    </source>
</reference>
<evidence type="ECO:0000313" key="1">
    <source>
        <dbReference type="EMBL" id="KAK7794091.1"/>
    </source>
</evidence>
<gene>
    <name evidence="1" type="ORF">R5R35_010293</name>
</gene>
<organism evidence="1 2">
    <name type="scientific">Gryllus longicercus</name>
    <dbReference type="NCBI Taxonomy" id="2509291"/>
    <lineage>
        <taxon>Eukaryota</taxon>
        <taxon>Metazoa</taxon>
        <taxon>Ecdysozoa</taxon>
        <taxon>Arthropoda</taxon>
        <taxon>Hexapoda</taxon>
        <taxon>Insecta</taxon>
        <taxon>Pterygota</taxon>
        <taxon>Neoptera</taxon>
        <taxon>Polyneoptera</taxon>
        <taxon>Orthoptera</taxon>
        <taxon>Ensifera</taxon>
        <taxon>Gryllidea</taxon>
        <taxon>Grylloidea</taxon>
        <taxon>Gryllidae</taxon>
        <taxon>Gryllinae</taxon>
        <taxon>Gryllus</taxon>
    </lineage>
</organism>
<protein>
    <submittedName>
        <fullName evidence="1">Uncharacterized protein</fullName>
    </submittedName>
</protein>
<comment type="caution">
    <text evidence="1">The sequence shown here is derived from an EMBL/GenBank/DDBJ whole genome shotgun (WGS) entry which is preliminary data.</text>
</comment>
<keyword evidence="2" id="KW-1185">Reference proteome</keyword>
<dbReference type="AlphaFoldDB" id="A0AAN9Z2R4"/>